<dbReference type="AlphaFoldDB" id="A0A1G1XAU0"/>
<dbReference type="Gene3D" id="3.30.700.10">
    <property type="entry name" value="Glycoprotein, Type 4 Pilin"/>
    <property type="match status" value="1"/>
</dbReference>
<evidence type="ECO:0000313" key="2">
    <source>
        <dbReference type="Proteomes" id="UP000177941"/>
    </source>
</evidence>
<proteinExistence type="predicted"/>
<name>A0A1G1XAU0_9BACT</name>
<accession>A0A1G1XAU0</accession>
<gene>
    <name evidence="1" type="ORF">A3E36_03520</name>
</gene>
<sequence>MKRFLERIQYAPVAAALLLLIIAGFTLIHKEDKQARDTIRKHHLADIETALGLAKRQHGQFPPYDQLTWCGVISDPTNSSVQAAIEVPLRQAVEKYENPQKPFPEDPNNPVKNYYYWKRSPSMFELYSVLEAAPTGDRNTFSCPTGLHTAYDYGISSILREGANGSTIENSPL</sequence>
<reference evidence="1 2" key="1">
    <citation type="journal article" date="2016" name="Nat. Commun.">
        <title>Thousands of microbial genomes shed light on interconnected biogeochemical processes in an aquifer system.</title>
        <authorList>
            <person name="Anantharaman K."/>
            <person name="Brown C.T."/>
            <person name="Hug L.A."/>
            <person name="Sharon I."/>
            <person name="Castelle C.J."/>
            <person name="Probst A.J."/>
            <person name="Thomas B.C."/>
            <person name="Singh A."/>
            <person name="Wilkins M.J."/>
            <person name="Karaoz U."/>
            <person name="Brodie E.L."/>
            <person name="Williams K.H."/>
            <person name="Hubbard S.S."/>
            <person name="Banfield J.F."/>
        </authorList>
    </citation>
    <scope>NUCLEOTIDE SEQUENCE [LARGE SCALE GENOMIC DNA]</scope>
</reference>
<evidence type="ECO:0000313" key="1">
    <source>
        <dbReference type="EMBL" id="OGY36437.1"/>
    </source>
</evidence>
<comment type="caution">
    <text evidence="1">The sequence shown here is derived from an EMBL/GenBank/DDBJ whole genome shotgun (WGS) entry which is preliminary data.</text>
</comment>
<dbReference type="EMBL" id="MHHS01000034">
    <property type="protein sequence ID" value="OGY36437.1"/>
    <property type="molecule type" value="Genomic_DNA"/>
</dbReference>
<protein>
    <recommendedName>
        <fullName evidence="3">Type II secretion system protein GspG C-terminal domain-containing protein</fullName>
    </recommendedName>
</protein>
<dbReference type="Proteomes" id="UP000177941">
    <property type="component" value="Unassembled WGS sequence"/>
</dbReference>
<organism evidence="1 2">
    <name type="scientific">Candidatus Andersenbacteria bacterium RIFCSPHIGHO2_12_FULL_45_11b</name>
    <dbReference type="NCBI Taxonomy" id="1797282"/>
    <lineage>
        <taxon>Bacteria</taxon>
        <taxon>Candidatus Anderseniibacteriota</taxon>
    </lineage>
</organism>
<evidence type="ECO:0008006" key="3">
    <source>
        <dbReference type="Google" id="ProtNLM"/>
    </source>
</evidence>